<dbReference type="GO" id="GO:0005794">
    <property type="term" value="C:Golgi apparatus"/>
    <property type="evidence" value="ECO:0007669"/>
    <property type="project" value="UniProtKB-SubCell"/>
</dbReference>
<feature type="coiled-coil region" evidence="7">
    <location>
        <begin position="543"/>
        <end position="707"/>
    </location>
</feature>
<feature type="compositionally biased region" description="Basic and acidic residues" evidence="8">
    <location>
        <begin position="1436"/>
        <end position="1447"/>
    </location>
</feature>
<feature type="region of interest" description="Disordered" evidence="8">
    <location>
        <begin position="1316"/>
        <end position="1336"/>
    </location>
</feature>
<dbReference type="InterPro" id="IPR010630">
    <property type="entry name" value="Olduvai_dom"/>
</dbReference>
<dbReference type="InterPro" id="IPR056273">
    <property type="entry name" value="CDK5RAP2_MYOME_CC"/>
</dbReference>
<dbReference type="PANTHER" id="PTHR46501:SF2">
    <property type="entry name" value="MYOMEGALIN"/>
    <property type="match status" value="1"/>
</dbReference>
<dbReference type="Ensembl" id="ENSCPBT00000006059.1">
    <property type="protein sequence ID" value="ENSCPBP00000004975.1"/>
    <property type="gene ID" value="ENSCPBG00000003991.1"/>
</dbReference>
<dbReference type="Proteomes" id="UP000694380">
    <property type="component" value="Unplaced"/>
</dbReference>
<feature type="region of interest" description="Disordered" evidence="8">
    <location>
        <begin position="1435"/>
        <end position="1454"/>
    </location>
</feature>
<evidence type="ECO:0000256" key="1">
    <source>
        <dbReference type="ARBA" id="ARBA00004245"/>
    </source>
</evidence>
<feature type="coiled-coil region" evidence="7">
    <location>
        <begin position="1376"/>
        <end position="1403"/>
    </location>
</feature>
<evidence type="ECO:0000256" key="3">
    <source>
        <dbReference type="ARBA" id="ARBA00022490"/>
    </source>
</evidence>
<evidence type="ECO:0000313" key="10">
    <source>
        <dbReference type="Ensembl" id="ENSCPBP00000004975.1"/>
    </source>
</evidence>
<keyword evidence="6" id="KW-0206">Cytoskeleton</keyword>
<reference evidence="10" key="2">
    <citation type="submission" date="2025-09" db="UniProtKB">
        <authorList>
            <consortium name="Ensembl"/>
        </authorList>
    </citation>
    <scope>IDENTIFICATION</scope>
</reference>
<organism evidence="10 11">
    <name type="scientific">Chrysemys picta bellii</name>
    <name type="common">Western painted turtle</name>
    <name type="synonym">Emys bellii</name>
    <dbReference type="NCBI Taxonomy" id="8478"/>
    <lineage>
        <taxon>Eukaryota</taxon>
        <taxon>Metazoa</taxon>
        <taxon>Chordata</taxon>
        <taxon>Craniata</taxon>
        <taxon>Vertebrata</taxon>
        <taxon>Euteleostomi</taxon>
        <taxon>Archelosauria</taxon>
        <taxon>Testudinata</taxon>
        <taxon>Testudines</taxon>
        <taxon>Cryptodira</taxon>
        <taxon>Durocryptodira</taxon>
        <taxon>Testudinoidea</taxon>
        <taxon>Emydidae</taxon>
        <taxon>Chrysemys</taxon>
    </lineage>
</organism>
<dbReference type="InterPro" id="IPR012943">
    <property type="entry name" value="Cnn_1N"/>
</dbReference>
<feature type="region of interest" description="Disordered" evidence="8">
    <location>
        <begin position="1242"/>
        <end position="1270"/>
    </location>
</feature>
<feature type="region of interest" description="Disordered" evidence="8">
    <location>
        <begin position="1709"/>
        <end position="1821"/>
    </location>
</feature>
<feature type="coiled-coil region" evidence="7">
    <location>
        <begin position="2020"/>
        <end position="2100"/>
    </location>
</feature>
<reference evidence="10" key="1">
    <citation type="submission" date="2025-08" db="UniProtKB">
        <authorList>
            <consortium name="Ensembl"/>
        </authorList>
    </citation>
    <scope>IDENTIFICATION</scope>
</reference>
<evidence type="ECO:0000256" key="8">
    <source>
        <dbReference type="SAM" id="MobiDB-lite"/>
    </source>
</evidence>
<evidence type="ECO:0000256" key="5">
    <source>
        <dbReference type="ARBA" id="ARBA00023034"/>
    </source>
</evidence>
<dbReference type="InterPro" id="IPR052593">
    <property type="entry name" value="MT-associated_AKAP9-binding"/>
</dbReference>
<feature type="coiled-coil region" evidence="7">
    <location>
        <begin position="198"/>
        <end position="387"/>
    </location>
</feature>
<dbReference type="GO" id="GO:0005813">
    <property type="term" value="C:centrosome"/>
    <property type="evidence" value="ECO:0007669"/>
    <property type="project" value="TreeGrafter"/>
</dbReference>
<name>A0A8C3F8U1_CHRPI</name>
<keyword evidence="5" id="KW-0333">Golgi apparatus</keyword>
<dbReference type="GO" id="GO:0007098">
    <property type="term" value="P:centrosome cycle"/>
    <property type="evidence" value="ECO:0007669"/>
    <property type="project" value="TreeGrafter"/>
</dbReference>
<sequence>MLGGGEGMRDAVGGVGRGCRLEDAGRMLGRAGGMLADAGLEDAGPSRGRWLRSRLPRRRTSRARLPEQPMRSPVGAGTARAPASHGSGCCCCCSREAPGLDPAKMWTPGRRDYFDGDGKEMVPGASHVTAVLCDAPEHGNLGISDEDPLRQTPTVGLFETAHHPVPAQTLPSLEQSPLMQTHVLSDLEMGPVVQTQTLRDFEKHLNDLKKENFSLKLRIYFLEERMQQKYEASREDVYKRNIELMVEVESLKRELQEKQQTLDKAWAAAENLTSRNEAELRRRFEERQQETEHVSELLENKIQLLQEEARLAKSEAERMAALAEAEKGRCLELTKKLKELTKEEVKRGAQVLHDDHCAALAQKDKRIEELIQELSAREQLIELLATEKQNLLQRLEEPREMEVQNLPEDHQQLTQCDPVASGRVSESHAAELQDKIQQYNATNKLLQEKLNEMNFELKSVQETSQRQERTIQSLNEALKSKESETEELYHVIEGQNETMAKLRDMLHRSQLGHLQTSEGPSPSQQHMALLDLQNTLFCTQLEMQKLKRAQRQKEQQLAEARRVTQLLEAAVQEEQQLKEVSWKHNQELRSVVQQVQAELQGKVQELRALEGERCCEIQAQEQRVQRLSQRLAHKEQLLQESRELLQRRQSFEKNPAVTDALLEKLQQRIKDRDAALERAIDEKFCAVEEKEQELRQLHLSVRERERDLERLRSVLSSNEATIHSMDSLLKAKTLELEQVSATCQNLQWLKEEVEAKSSCWQKEQEGIIQQLQTSLHDRNKEVEELTATLLCKLGPGQSEIAEELCLRLQRKERMLQDLLSDRNRQAGEHETELRELLQAVSTREQRSRVAAEKMVQALAEKSGEVQFLRQQLVGKEPGKNPAADGRPLLQKDKQPFQELLPGGCRNATATGISKGEDSKYRMEKGPLEMAAELEKELVSAREELELMSRKERESRLELSSLQSVVTAQEEELQVQASDIESLTRNIQSKEDLIKDLQMQLVDPEEIPAVERLTQEVLVLREKVATAESRGQEATGNRRQQLLLMLEGLVTEKSRLNEALQAERQLYSSLVKFHTHPDSPERGQTLRAELEGAQALRGRLEEALGRSMEHLRRLETLGAFGGQPGREDAEDGSPDSIEGEAPPGATSQQTSQGLPVNSLVAKAAQPDLLTLDHLERNSSLQAELFHIRAKNQQLLEQKAKVEGELWELKTLMEEAGFSSLSPIRKALLSLCLETAELKERLGGSPLSEGCEDEAEARGALRTQSRKPQSSETVVTLLKEQLVLNCPEGESKFPSQLVTGMATEINRLRAEMGVAPSKRPALEGQLQEDPAKRPCPGSQAVELGPAQAPRGMSQQMKGSPAGSWQQLVEPAVGPSGQLVQCRQRNQELQDKLAVSEATVRAQAEQLEQYRTLLSEPLVQQDNKQVQVDLQDLGYETCGRSENEADREETPSPECEEPDVFSKAGLMEELSQPGPRGGLCWGQSEDVAILQQHVRELQVQLQNSNKALQRLQRRTRSFSSTSDYASGAERLHKLVPSATDEDEGWQSDGVGAFCPPALQASRDLEWLVHRVSLLEAQLPGPRAGGVLPEELRSAVWPGKYDSLIQAQARELSHLRQKMREGRSVCRLLTQHLRDTVKSFEELLRGTDIDYYMGQSFREHLAQGGQLAERLSSKLSSRDRSDVEDKTGHEFVALRLSKELREKERMIETLQAKLQERCETPSSSRALSESPRSNSSASFLSDAPEACSDGDATSEYSQLQGVRSEQPSRHLTDVTHPAALASNPSPAAAPHQAPAESIRGYPTGPSSQHHPMDGGQTRTGLHFDSLSKPLSVPLTPAPGPSAFLPFGPPPPAPPALLGCCGTPVFSLAEVQQELHMLQKQLGERGPLAAPPVKPVPLASNFREASTSRCLHVPHLTPQSCPLQRSTQLDRKAGAAFLESNSLWAQPHMGALYGHLPSGYPDSHKLTGADLLEGHLAEIRSLRQRLEESICINDRLREQLEKRLATTAKGNGYPTNIYIQGLESVSSLSSETQALREENQSLQLQFTHLSRELERLREAMYCRLQEAEAENRTLAQELAEQRQSGRQLREERLALQENNHRLECTVPLLQQQCEENQRLCQALCTELRVHETLSGSSQAAPSACSGDAHCRPPSSSELDTLLAEVRTLRRQLLRGIQVNSALRQQLARQKPEGSAVPLFATHQAMPDWQPFQDSSPSPPVRDVGMSSPAPLSPPALLSAPAPLAHRMKEPPVDNPLVRRSAPAPARDAPSSSSASKGGCQVIGHVDDYYTLKQQILEGKTLVHQIASLLQPALAMPSLEPHGTEALERGSVRQLLSTTSALHQLLEQCASLLATFWRGALPAAPSPAQPQTVEQAMKDELLALRARLAEQENLLQSAAERLQDTCRLKDNMEHFIVSHLTQTHAVLRKARTNLEGKSQWACPSTRPT</sequence>
<evidence type="ECO:0000259" key="9">
    <source>
        <dbReference type="PROSITE" id="PS51316"/>
    </source>
</evidence>
<feature type="compositionally biased region" description="Low complexity" evidence="8">
    <location>
        <begin position="2253"/>
        <end position="2270"/>
    </location>
</feature>
<keyword evidence="7" id="KW-0175">Coiled coil</keyword>
<feature type="compositionally biased region" description="Polar residues" evidence="8">
    <location>
        <begin position="1750"/>
        <end position="1761"/>
    </location>
</feature>
<feature type="region of interest" description="Disordered" evidence="8">
    <location>
        <begin position="1116"/>
        <end position="1152"/>
    </location>
</feature>
<proteinExistence type="predicted"/>
<feature type="coiled-coil region" evidence="7">
    <location>
        <begin position="930"/>
        <end position="1065"/>
    </location>
</feature>
<evidence type="ECO:0000313" key="11">
    <source>
        <dbReference type="Proteomes" id="UP000694380"/>
    </source>
</evidence>
<feature type="domain" description="Olduvai" evidence="9">
    <location>
        <begin position="1674"/>
        <end position="1765"/>
    </location>
</feature>
<protein>
    <submittedName>
        <fullName evidence="10">Phosphodiesterase 4D interacting protein</fullName>
    </submittedName>
</protein>
<feature type="compositionally biased region" description="Polar residues" evidence="8">
    <location>
        <begin position="1260"/>
        <end position="1270"/>
    </location>
</feature>
<dbReference type="GO" id="GO:0090063">
    <property type="term" value="P:positive regulation of microtubule nucleation"/>
    <property type="evidence" value="ECO:0007669"/>
    <property type="project" value="TreeGrafter"/>
</dbReference>
<feature type="region of interest" description="Disordered" evidence="8">
    <location>
        <begin position="54"/>
        <end position="83"/>
    </location>
</feature>
<keyword evidence="11" id="KW-1185">Reference proteome</keyword>
<keyword evidence="4" id="KW-0597">Phosphoprotein</keyword>
<feature type="compositionally biased region" description="Low complexity" evidence="8">
    <location>
        <begin position="1717"/>
        <end position="1734"/>
    </location>
</feature>
<feature type="compositionally biased region" description="Low complexity" evidence="8">
    <location>
        <begin position="1773"/>
        <end position="1793"/>
    </location>
</feature>
<feature type="coiled-coil region" evidence="7">
    <location>
        <begin position="1484"/>
        <end position="1511"/>
    </location>
</feature>
<accession>A0A8C3F8U1</accession>
<feature type="region of interest" description="Disordered" evidence="8">
    <location>
        <begin position="2202"/>
        <end position="2273"/>
    </location>
</feature>
<feature type="coiled-coil region" evidence="7">
    <location>
        <begin position="2368"/>
        <end position="2402"/>
    </location>
</feature>
<dbReference type="GO" id="GO:0060090">
    <property type="term" value="F:molecular adaptor activity"/>
    <property type="evidence" value="ECO:0007669"/>
    <property type="project" value="TreeGrafter"/>
</dbReference>
<dbReference type="SMART" id="SM01148">
    <property type="entry name" value="DUF1220"/>
    <property type="match status" value="1"/>
</dbReference>
<dbReference type="Pfam" id="PF23246">
    <property type="entry name" value="CC_CDK5RAP2"/>
    <property type="match status" value="1"/>
</dbReference>
<feature type="coiled-coil region" evidence="7">
    <location>
        <begin position="736"/>
        <end position="821"/>
    </location>
</feature>
<dbReference type="PROSITE" id="PS51316">
    <property type="entry name" value="ODV"/>
    <property type="match status" value="1"/>
</dbReference>
<dbReference type="GO" id="GO:1903358">
    <property type="term" value="P:regulation of Golgi organization"/>
    <property type="evidence" value="ECO:0007669"/>
    <property type="project" value="TreeGrafter"/>
</dbReference>
<comment type="subcellular location">
    <subcellularLocation>
        <location evidence="1">Cytoplasm</location>
        <location evidence="1">Cytoskeleton</location>
    </subcellularLocation>
    <subcellularLocation>
        <location evidence="2">Golgi apparatus</location>
    </subcellularLocation>
</comment>
<gene>
    <name evidence="10" type="primary">PDE4DIP</name>
</gene>
<evidence type="ECO:0000256" key="7">
    <source>
        <dbReference type="SAM" id="Coils"/>
    </source>
</evidence>
<evidence type="ECO:0000256" key="2">
    <source>
        <dbReference type="ARBA" id="ARBA00004555"/>
    </source>
</evidence>
<keyword evidence="3" id="KW-0963">Cytoplasm</keyword>
<feature type="compositionally biased region" description="Low complexity" evidence="8">
    <location>
        <begin position="2221"/>
        <end position="2239"/>
    </location>
</feature>
<dbReference type="Pfam" id="PF07989">
    <property type="entry name" value="Cnn_1N"/>
    <property type="match status" value="1"/>
</dbReference>
<dbReference type="PANTHER" id="PTHR46501">
    <property type="entry name" value="MYOMEGALIN"/>
    <property type="match status" value="1"/>
</dbReference>
<evidence type="ECO:0000256" key="6">
    <source>
        <dbReference type="ARBA" id="ARBA00023212"/>
    </source>
</evidence>
<dbReference type="GeneTree" id="ENSGT00950000183190"/>
<evidence type="ECO:0000256" key="4">
    <source>
        <dbReference type="ARBA" id="ARBA00022553"/>
    </source>
</evidence>
<feature type="coiled-coil region" evidence="7">
    <location>
        <begin position="429"/>
        <end position="484"/>
    </location>
</feature>